<dbReference type="EMBL" id="AY330635">
    <property type="protein sequence ID" value="AAP93334.1"/>
    <property type="molecule type" value="mRNA"/>
</dbReference>
<dbReference type="AlphaFoldDB" id="Q7XBG0"/>
<proteinExistence type="evidence at transcript level"/>
<name>Q7XBG0_CHOBU</name>
<accession>Q7XBG0</accession>
<reference evidence="1" key="1">
    <citation type="submission" date="2003-06" db="EMBL/GenBank/DDBJ databases">
        <title>Chorispora bungeana antifreeze protein gene.</title>
        <authorList>
            <person name="An L."/>
            <person name="Xie X."/>
            <person name="Wei L."/>
        </authorList>
    </citation>
    <scope>NUCLEOTIDE SEQUENCE</scope>
</reference>
<sequence>MSDKQSVSILIERRRISRRQVIAQRSPSSSAWRGERLRLLSFMPRRIDPLPVSLRYHPKPLTSPRSCQEASIWHIRAGDDTGSKLSVFVVALASSSSSSTSF</sequence>
<protein>
    <submittedName>
        <fullName evidence="1">Antifreeze protein</fullName>
    </submittedName>
</protein>
<gene>
    <name evidence="1" type="primary">AFP</name>
</gene>
<evidence type="ECO:0000313" key="1">
    <source>
        <dbReference type="EMBL" id="AAP93334.1"/>
    </source>
</evidence>
<organism evidence="1">
    <name type="scientific">Chorispora bungeana</name>
    <name type="common">Blue mustard</name>
    <name type="synonym">Chorispora exscapa</name>
    <dbReference type="NCBI Taxonomy" id="238895"/>
    <lineage>
        <taxon>Eukaryota</taxon>
        <taxon>Viridiplantae</taxon>
        <taxon>Streptophyta</taxon>
        <taxon>Embryophyta</taxon>
        <taxon>Tracheophyta</taxon>
        <taxon>Spermatophyta</taxon>
        <taxon>Magnoliopsida</taxon>
        <taxon>eudicotyledons</taxon>
        <taxon>Gunneridae</taxon>
        <taxon>Pentapetalae</taxon>
        <taxon>rosids</taxon>
        <taxon>malvids</taxon>
        <taxon>Brassicales</taxon>
        <taxon>Brassicaceae</taxon>
        <taxon>Chorisporeae</taxon>
        <taxon>Chorispora</taxon>
    </lineage>
</organism>